<dbReference type="PANTHER" id="PTHR33078:SF92">
    <property type="entry name" value="PROTEIN YCF2"/>
    <property type="match status" value="1"/>
</dbReference>
<keyword evidence="7" id="KW-0547">Nucleotide-binding</keyword>
<evidence type="ECO:0000256" key="6">
    <source>
        <dbReference type="ARBA" id="ARBA00022640"/>
    </source>
</evidence>
<evidence type="ECO:0000256" key="1">
    <source>
        <dbReference type="ARBA" id="ARBA00002329"/>
    </source>
</evidence>
<comment type="similarity">
    <text evidence="3">Belongs to the Ycf2 family.</text>
</comment>
<evidence type="ECO:0000313" key="10">
    <source>
        <dbReference type="Proteomes" id="UP000593568"/>
    </source>
</evidence>
<reference evidence="9 10" key="1">
    <citation type="journal article" date="2019" name="Genome Biol. Evol.">
        <title>Insights into the evolution of the New World diploid cottons (Gossypium, subgenus Houzingenia) based on genome sequencing.</title>
        <authorList>
            <person name="Grover C.E."/>
            <person name="Arick M.A. 2nd"/>
            <person name="Thrash A."/>
            <person name="Conover J.L."/>
            <person name="Sanders W.S."/>
            <person name="Peterson D.G."/>
            <person name="Frelichowski J.E."/>
            <person name="Scheffler J.A."/>
            <person name="Scheffler B.E."/>
            <person name="Wendel J.F."/>
        </authorList>
    </citation>
    <scope>NUCLEOTIDE SEQUENCE [LARGE SCALE GENOMIC DNA]</scope>
    <source>
        <strain evidence="9">8</strain>
        <tissue evidence="9">Leaf</tissue>
    </source>
</reference>
<keyword evidence="5" id="KW-0150">Chloroplast</keyword>
<comment type="function">
    <text evidence="1">Probable ATPase of unknown function. Its presence in a non-photosynthetic plant (Epifagus virginiana) and experiments in tobacco indicate that it has an essential function which is probably not related to photosynthesis.</text>
</comment>
<evidence type="ECO:0000256" key="4">
    <source>
        <dbReference type="ARBA" id="ARBA00018950"/>
    </source>
</evidence>
<comment type="caution">
    <text evidence="9">The sequence shown here is derived from an EMBL/GenBank/DDBJ whole genome shotgun (WGS) entry which is preliminary data.</text>
</comment>
<comment type="subcellular location">
    <subcellularLocation>
        <location evidence="2">Plastid</location>
        <location evidence="2">Chloroplast stroma</location>
    </subcellularLocation>
</comment>
<evidence type="ECO:0000256" key="2">
    <source>
        <dbReference type="ARBA" id="ARBA00004470"/>
    </source>
</evidence>
<dbReference type="AlphaFoldDB" id="A0A7J9F687"/>
<proteinExistence type="inferred from homology"/>
<evidence type="ECO:0000256" key="8">
    <source>
        <dbReference type="ARBA" id="ARBA00022840"/>
    </source>
</evidence>
<feature type="non-terminal residue" evidence="9">
    <location>
        <position position="97"/>
    </location>
</feature>
<evidence type="ECO:0000313" key="9">
    <source>
        <dbReference type="EMBL" id="MBA0780678.1"/>
    </source>
</evidence>
<dbReference type="EMBL" id="JABEZW010000011">
    <property type="protein sequence ID" value="MBA0780678.1"/>
    <property type="molecule type" value="Genomic_DNA"/>
</dbReference>
<name>A0A7J9F687_9ROSI</name>
<dbReference type="PANTHER" id="PTHR33078">
    <property type="entry name" value="PROTEIN YCF2-RELATED"/>
    <property type="match status" value="1"/>
</dbReference>
<dbReference type="GO" id="GO:0009570">
    <property type="term" value="C:chloroplast stroma"/>
    <property type="evidence" value="ECO:0007669"/>
    <property type="project" value="UniProtKB-SubCell"/>
</dbReference>
<dbReference type="GO" id="GO:0005524">
    <property type="term" value="F:ATP binding"/>
    <property type="evidence" value="ECO:0007669"/>
    <property type="project" value="UniProtKB-KW"/>
</dbReference>
<organism evidence="9 10">
    <name type="scientific">Gossypium trilobum</name>
    <dbReference type="NCBI Taxonomy" id="34281"/>
    <lineage>
        <taxon>Eukaryota</taxon>
        <taxon>Viridiplantae</taxon>
        <taxon>Streptophyta</taxon>
        <taxon>Embryophyta</taxon>
        <taxon>Tracheophyta</taxon>
        <taxon>Spermatophyta</taxon>
        <taxon>Magnoliopsida</taxon>
        <taxon>eudicotyledons</taxon>
        <taxon>Gunneridae</taxon>
        <taxon>Pentapetalae</taxon>
        <taxon>rosids</taxon>
        <taxon>malvids</taxon>
        <taxon>Malvales</taxon>
        <taxon>Malvaceae</taxon>
        <taxon>Malvoideae</taxon>
        <taxon>Gossypium</taxon>
    </lineage>
</organism>
<evidence type="ECO:0000256" key="5">
    <source>
        <dbReference type="ARBA" id="ARBA00022528"/>
    </source>
</evidence>
<keyword evidence="8" id="KW-0067">ATP-binding</keyword>
<keyword evidence="6" id="KW-0934">Plastid</keyword>
<evidence type="ECO:0000256" key="3">
    <source>
        <dbReference type="ARBA" id="ARBA00009361"/>
    </source>
</evidence>
<protein>
    <recommendedName>
        <fullName evidence="4">Protein Ycf2</fullName>
    </recommendedName>
</protein>
<sequence length="97" mass="11437">MQNGSCSIVDQRNLYEKYKSESEEGEGGVLDLQQIGEDLFNHIVWAPKIWRPSGFLFDCIERPNELRFPYWAGHFGTSRSFMIKKMRLKRIIRHSCI</sequence>
<gene>
    <name evidence="9" type="ORF">Gotri_004756</name>
</gene>
<keyword evidence="10" id="KW-1185">Reference proteome</keyword>
<dbReference type="Proteomes" id="UP000593568">
    <property type="component" value="Unassembled WGS sequence"/>
</dbReference>
<accession>A0A7J9F687</accession>
<evidence type="ECO:0000256" key="7">
    <source>
        <dbReference type="ARBA" id="ARBA00022741"/>
    </source>
</evidence>